<gene>
    <name evidence="2" type="ORF">CLCR_10918</name>
</gene>
<reference evidence="3" key="1">
    <citation type="submission" date="2015-07" db="EMBL/GenBank/DDBJ databases">
        <authorList>
            <person name="Teixeira M.M."/>
            <person name="Souza R.C."/>
            <person name="Almeida L.G."/>
            <person name="Vicente V.A."/>
            <person name="de Hoog S."/>
            <person name="Bocca A.L."/>
            <person name="de Almeida S.R."/>
            <person name="Vasconcelos A.T."/>
            <person name="Felipe M.S."/>
        </authorList>
    </citation>
    <scope>NUCLEOTIDE SEQUENCE [LARGE SCALE GENOMIC DNA]</scope>
    <source>
        <strain evidence="3">KSF</strain>
    </source>
</reference>
<accession>A0A1C1CW78</accession>
<feature type="region of interest" description="Disordered" evidence="1">
    <location>
        <begin position="13"/>
        <end position="89"/>
    </location>
</feature>
<dbReference type="VEuPathDB" id="FungiDB:CLCR_10918"/>
<sequence>MSPDKEITFILVNSGSKRRRSNASSINRHIARTTHARRRLQNPAKQLPIDNFDSTRLPRQPALAQESSLQRTEPPAADEGSDDGDSRRHTFWQTVLQAVHEDNDNERQEVEIKMEMEIEPSKAPSQRCRRQIIQALDIFRDTPKKSTFLRSRHGRYIDGLDLAILL</sequence>
<dbReference type="OrthoDB" id="10450801at2759"/>
<dbReference type="EMBL" id="LGRB01000008">
    <property type="protein sequence ID" value="OCT52797.1"/>
    <property type="molecule type" value="Genomic_DNA"/>
</dbReference>
<evidence type="ECO:0000256" key="1">
    <source>
        <dbReference type="SAM" id="MobiDB-lite"/>
    </source>
</evidence>
<proteinExistence type="predicted"/>
<keyword evidence="3" id="KW-1185">Reference proteome</keyword>
<evidence type="ECO:0000313" key="2">
    <source>
        <dbReference type="EMBL" id="OCT52797.1"/>
    </source>
</evidence>
<feature type="compositionally biased region" description="Basic residues" evidence="1">
    <location>
        <begin position="29"/>
        <end position="40"/>
    </location>
</feature>
<organism evidence="2 3">
    <name type="scientific">Cladophialophora carrionii</name>
    <dbReference type="NCBI Taxonomy" id="86049"/>
    <lineage>
        <taxon>Eukaryota</taxon>
        <taxon>Fungi</taxon>
        <taxon>Dikarya</taxon>
        <taxon>Ascomycota</taxon>
        <taxon>Pezizomycotina</taxon>
        <taxon>Eurotiomycetes</taxon>
        <taxon>Chaetothyriomycetidae</taxon>
        <taxon>Chaetothyriales</taxon>
        <taxon>Herpotrichiellaceae</taxon>
        <taxon>Cladophialophora</taxon>
    </lineage>
</organism>
<name>A0A1C1CW78_9EURO</name>
<protein>
    <submittedName>
        <fullName evidence="2">Uncharacterized protein</fullName>
    </submittedName>
</protein>
<dbReference type="AlphaFoldDB" id="A0A1C1CW78"/>
<comment type="caution">
    <text evidence="2">The sequence shown here is derived from an EMBL/GenBank/DDBJ whole genome shotgun (WGS) entry which is preliminary data.</text>
</comment>
<dbReference type="Proteomes" id="UP000094526">
    <property type="component" value="Unassembled WGS sequence"/>
</dbReference>
<evidence type="ECO:0000313" key="3">
    <source>
        <dbReference type="Proteomes" id="UP000094526"/>
    </source>
</evidence>